<reference evidence="2" key="2">
    <citation type="submission" date="2020-09" db="EMBL/GenBank/DDBJ databases">
        <authorList>
            <person name="Sun Q."/>
            <person name="Kim S."/>
        </authorList>
    </citation>
    <scope>NUCLEOTIDE SEQUENCE</scope>
    <source>
        <strain evidence="2">KCTC 23310</strain>
    </source>
</reference>
<organism evidence="2 3">
    <name type="scientific">Neogemmobacter tilapiae</name>
    <dbReference type="NCBI Taxonomy" id="875041"/>
    <lineage>
        <taxon>Bacteria</taxon>
        <taxon>Pseudomonadati</taxon>
        <taxon>Pseudomonadota</taxon>
        <taxon>Alphaproteobacteria</taxon>
        <taxon>Rhodobacterales</taxon>
        <taxon>Paracoccaceae</taxon>
        <taxon>Neogemmobacter</taxon>
    </lineage>
</organism>
<evidence type="ECO:0000259" key="1">
    <source>
        <dbReference type="Pfam" id="PF06983"/>
    </source>
</evidence>
<evidence type="ECO:0000313" key="2">
    <source>
        <dbReference type="EMBL" id="GHC59388.1"/>
    </source>
</evidence>
<accession>A0A918TRJ7</accession>
<dbReference type="PANTHER" id="PTHR33990">
    <property type="entry name" value="PROTEIN YJDN-RELATED"/>
    <property type="match status" value="1"/>
</dbReference>
<feature type="domain" description="PhnB-like" evidence="1">
    <location>
        <begin position="3"/>
        <end position="130"/>
    </location>
</feature>
<dbReference type="CDD" id="cd06588">
    <property type="entry name" value="PhnB_like"/>
    <property type="match status" value="1"/>
</dbReference>
<dbReference type="InterPro" id="IPR028973">
    <property type="entry name" value="PhnB-like"/>
</dbReference>
<dbReference type="Gene3D" id="3.10.180.10">
    <property type="entry name" value="2,3-Dihydroxybiphenyl 1,2-Dioxygenase, domain 1"/>
    <property type="match status" value="1"/>
</dbReference>
<dbReference type="InterPro" id="IPR029068">
    <property type="entry name" value="Glyas_Bleomycin-R_OHBP_Dase"/>
</dbReference>
<comment type="caution">
    <text evidence="2">The sequence shown here is derived from an EMBL/GenBank/DDBJ whole genome shotgun (WGS) entry which is preliminary data.</text>
</comment>
<keyword evidence="3" id="KW-1185">Reference proteome</keyword>
<dbReference type="Pfam" id="PF06983">
    <property type="entry name" value="3-dmu-9_3-mt"/>
    <property type="match status" value="1"/>
</dbReference>
<sequence length="136" mass="14706">MTFTPFLHFQGQCAEAMAFYARVFGTGPALISRYSDMPPAAEGPPSSDRVMFSQIALGDHMLQASDFPEGVEGDPQKAVSVAWGSKDLEQAQAVFEALSDEGAVIMPFASTFWSMGFGMVKDRFGTHWMISGPLTA</sequence>
<gene>
    <name evidence="2" type="ORF">GCM10007315_23860</name>
</gene>
<dbReference type="PANTHER" id="PTHR33990:SF1">
    <property type="entry name" value="PROTEIN YJDN"/>
    <property type="match status" value="1"/>
</dbReference>
<dbReference type="AlphaFoldDB" id="A0A918TRJ7"/>
<dbReference type="Proteomes" id="UP000638981">
    <property type="component" value="Unassembled WGS sequence"/>
</dbReference>
<protein>
    <submittedName>
        <fullName evidence="2">VOC family protein</fullName>
    </submittedName>
</protein>
<proteinExistence type="predicted"/>
<dbReference type="RefSeq" id="WP_189411911.1">
    <property type="nucleotide sequence ID" value="NZ_BMYJ01000007.1"/>
</dbReference>
<dbReference type="SUPFAM" id="SSF54593">
    <property type="entry name" value="Glyoxalase/Bleomycin resistance protein/Dihydroxybiphenyl dioxygenase"/>
    <property type="match status" value="1"/>
</dbReference>
<name>A0A918TRJ7_9RHOB</name>
<evidence type="ECO:0000313" key="3">
    <source>
        <dbReference type="Proteomes" id="UP000638981"/>
    </source>
</evidence>
<dbReference type="EMBL" id="BMYJ01000007">
    <property type="protein sequence ID" value="GHC59388.1"/>
    <property type="molecule type" value="Genomic_DNA"/>
</dbReference>
<reference evidence="2" key="1">
    <citation type="journal article" date="2014" name="Int. J. Syst. Evol. Microbiol.">
        <title>Complete genome sequence of Corynebacterium casei LMG S-19264T (=DSM 44701T), isolated from a smear-ripened cheese.</title>
        <authorList>
            <consortium name="US DOE Joint Genome Institute (JGI-PGF)"/>
            <person name="Walter F."/>
            <person name="Albersmeier A."/>
            <person name="Kalinowski J."/>
            <person name="Ruckert C."/>
        </authorList>
    </citation>
    <scope>NUCLEOTIDE SEQUENCE</scope>
    <source>
        <strain evidence="2">KCTC 23310</strain>
    </source>
</reference>